<dbReference type="EMBL" id="CP001047">
    <property type="protein sequence ID" value="ACF07355.1"/>
    <property type="molecule type" value="Genomic_DNA"/>
</dbReference>
<gene>
    <name evidence="2" type="ordered locus">MARTH_orf542</name>
</gene>
<proteinExistence type="predicted"/>
<organism evidence="2 3">
    <name type="scientific">Metamycoplasma arthritidis (strain 158L3-1)</name>
    <name type="common">Mycoplasma arthritidis</name>
    <dbReference type="NCBI Taxonomy" id="243272"/>
    <lineage>
        <taxon>Bacteria</taxon>
        <taxon>Bacillati</taxon>
        <taxon>Mycoplasmatota</taxon>
        <taxon>Mycoplasmoidales</taxon>
        <taxon>Metamycoplasmataceae</taxon>
        <taxon>Metamycoplasma</taxon>
    </lineage>
</organism>
<dbReference type="AlphaFoldDB" id="B3PMV3"/>
<evidence type="ECO:0000256" key="1">
    <source>
        <dbReference type="SAM" id="SignalP"/>
    </source>
</evidence>
<reference evidence="2 3" key="1">
    <citation type="journal article" date="2008" name="Infect. Immun.">
        <title>Genome of Mycoplasma arthritidis.</title>
        <authorList>
            <person name="Dybvig K."/>
            <person name="Zuhua C."/>
            <person name="Lao P."/>
            <person name="Jordan D.S."/>
            <person name="French C.T."/>
            <person name="Tu A.H."/>
            <person name="Loraine A.E."/>
        </authorList>
    </citation>
    <scope>NUCLEOTIDE SEQUENCE [LARGE SCALE GENOMIC DNA]</scope>
    <source>
        <strain evidence="2 3">158L3-1</strain>
    </source>
</reference>
<dbReference type="KEGG" id="mat:MARTH_orf542"/>
<keyword evidence="3" id="KW-1185">Reference proteome</keyword>
<dbReference type="HOGENOM" id="CLU_798805_0_0_14"/>
<feature type="chain" id="PRO_5002796712" evidence="1">
    <location>
        <begin position="22"/>
        <end position="347"/>
    </location>
</feature>
<accession>B3PMV3</accession>
<feature type="signal peptide" evidence="1">
    <location>
        <begin position="1"/>
        <end position="21"/>
    </location>
</feature>
<evidence type="ECO:0000313" key="3">
    <source>
        <dbReference type="Proteomes" id="UP000008812"/>
    </source>
</evidence>
<sequence length="347" mass="41560">MKKSLLLIPILSALTTLPLLIAAKCKPEETQEQKDEKLAKKYEKEYIDKQKYVFDDFEQFKMKLEHFLLEKDENIRNSWKESWIDYPNRNIKKYSLTKEFYKDFDKWISDFNWKFKIFKRVMNKYAYNEVIKYQNPNNGMEPVNLYYVKEVIFDFSQGMNPQNYWLTFYSDDDLMRVFGLFKIPNLNLNISSSFSGFEYLAETSFNATYYSKINITSTYNYVSEQELKRIKEILSIPKPYYKNEHFATHTAGKSDFEGKDTIPRVQFESYRGLAKQGAKNLFLNLRYRDSFDYGQKNIDSDYLKQYGNYSTLKFRSYRIKIIEYDSKKPLDAEPSKVDEFVLSQYGL</sequence>
<dbReference type="Proteomes" id="UP000008812">
    <property type="component" value="Chromosome"/>
</dbReference>
<dbReference type="STRING" id="243272.MARTH_orf542"/>
<evidence type="ECO:0000313" key="2">
    <source>
        <dbReference type="EMBL" id="ACF07355.1"/>
    </source>
</evidence>
<keyword evidence="2" id="KW-0449">Lipoprotein</keyword>
<dbReference type="RefSeq" id="WP_012498312.1">
    <property type="nucleotide sequence ID" value="NC_011025.1"/>
</dbReference>
<keyword evidence="1" id="KW-0732">Signal</keyword>
<name>B3PMV3_META1</name>
<protein>
    <submittedName>
        <fullName evidence="2">Hypothetical lipoprotein</fullName>
    </submittedName>
</protein>